<dbReference type="PANTHER" id="PTHR18952:SF84">
    <property type="entry name" value="CARBONIC ANHYDRASE 14"/>
    <property type="match status" value="1"/>
</dbReference>
<reference evidence="4" key="2">
    <citation type="submission" date="2025-08" db="UniProtKB">
        <authorList>
            <consortium name="Ensembl"/>
        </authorList>
    </citation>
    <scope>IDENTIFICATION</scope>
    <source>
        <strain evidence="4">Glennie</strain>
    </source>
</reference>
<protein>
    <recommendedName>
        <fullName evidence="3">Alpha-carbonic anhydrase domain-containing protein</fullName>
    </recommendedName>
</protein>
<dbReference type="GO" id="GO:0008270">
    <property type="term" value="F:zinc ion binding"/>
    <property type="evidence" value="ECO:0007669"/>
    <property type="project" value="InterPro"/>
</dbReference>
<dbReference type="PROSITE" id="PS51144">
    <property type="entry name" value="ALPHA_CA_2"/>
    <property type="match status" value="1"/>
</dbReference>
<dbReference type="InterPro" id="IPR001148">
    <property type="entry name" value="CA_dom"/>
</dbReference>
<feature type="compositionally biased region" description="Basic and acidic residues" evidence="2">
    <location>
        <begin position="8"/>
        <end position="19"/>
    </location>
</feature>
<evidence type="ECO:0000259" key="3">
    <source>
        <dbReference type="PROSITE" id="PS51144"/>
    </source>
</evidence>
<feature type="domain" description="Alpha-carbonic anhydrase" evidence="3">
    <location>
        <begin position="81"/>
        <end position="346"/>
    </location>
</feature>
<reference evidence="4" key="3">
    <citation type="submission" date="2025-09" db="UniProtKB">
        <authorList>
            <consortium name="Ensembl"/>
        </authorList>
    </citation>
    <scope>IDENTIFICATION</scope>
    <source>
        <strain evidence="4">Glennie</strain>
    </source>
</reference>
<dbReference type="InterPro" id="IPR023561">
    <property type="entry name" value="Carbonic_anhydrase_a-class"/>
</dbReference>
<feature type="compositionally biased region" description="Basic residues" evidence="2">
    <location>
        <begin position="20"/>
        <end position="35"/>
    </location>
</feature>
<evidence type="ECO:0000313" key="4">
    <source>
        <dbReference type="Ensembl" id="ENSOANP00000043097.1"/>
    </source>
</evidence>
<dbReference type="Bgee" id="ENSOANG00000004545">
    <property type="expression patterns" value="Expressed in testis"/>
</dbReference>
<dbReference type="SUPFAM" id="SSF51069">
    <property type="entry name" value="Carbonic anhydrase"/>
    <property type="match status" value="1"/>
</dbReference>
<dbReference type="GO" id="GO:0005886">
    <property type="term" value="C:plasma membrane"/>
    <property type="evidence" value="ECO:0000318"/>
    <property type="project" value="GO_Central"/>
</dbReference>
<reference evidence="4 5" key="1">
    <citation type="journal article" date="2008" name="Nature">
        <title>Genome analysis of the platypus reveals unique signatures of evolution.</title>
        <authorList>
            <person name="Warren W.C."/>
            <person name="Hillier L.W."/>
            <person name="Marshall Graves J.A."/>
            <person name="Birney E."/>
            <person name="Ponting C.P."/>
            <person name="Grutzner F."/>
            <person name="Belov K."/>
            <person name="Miller W."/>
            <person name="Clarke L."/>
            <person name="Chinwalla A.T."/>
            <person name="Yang S.P."/>
            <person name="Heger A."/>
            <person name="Locke D.P."/>
            <person name="Miethke P."/>
            <person name="Waters P.D."/>
            <person name="Veyrunes F."/>
            <person name="Fulton L."/>
            <person name="Fulton B."/>
            <person name="Graves T."/>
            <person name="Wallis J."/>
            <person name="Puente X.S."/>
            <person name="Lopez-Otin C."/>
            <person name="Ordonez G.R."/>
            <person name="Eichler E.E."/>
            <person name="Chen L."/>
            <person name="Cheng Z."/>
            <person name="Deakin J.E."/>
            <person name="Alsop A."/>
            <person name="Thompson K."/>
            <person name="Kirby P."/>
            <person name="Papenfuss A.T."/>
            <person name="Wakefield M.J."/>
            <person name="Olender T."/>
            <person name="Lancet D."/>
            <person name="Huttley G.A."/>
            <person name="Smit A.F."/>
            <person name="Pask A."/>
            <person name="Temple-Smith P."/>
            <person name="Batzer M.A."/>
            <person name="Walker J.A."/>
            <person name="Konkel M.K."/>
            <person name="Harris R.S."/>
            <person name="Whittington C.M."/>
            <person name="Wong E.S."/>
            <person name="Gemmell N.J."/>
            <person name="Buschiazzo E."/>
            <person name="Vargas Jentzsch I.M."/>
            <person name="Merkel A."/>
            <person name="Schmitz J."/>
            <person name="Zemann A."/>
            <person name="Churakov G."/>
            <person name="Kriegs J.O."/>
            <person name="Brosius J."/>
            <person name="Murchison E.P."/>
            <person name="Sachidanandam R."/>
            <person name="Smith C."/>
            <person name="Hannon G.J."/>
            <person name="Tsend-Ayush E."/>
            <person name="McMillan D."/>
            <person name="Attenborough R."/>
            <person name="Rens W."/>
            <person name="Ferguson-Smith M."/>
            <person name="Lefevre C.M."/>
            <person name="Sharp J.A."/>
            <person name="Nicholas K.R."/>
            <person name="Ray D.A."/>
            <person name="Kube M."/>
            <person name="Reinhardt R."/>
            <person name="Pringle T.H."/>
            <person name="Taylor J."/>
            <person name="Jones R.C."/>
            <person name="Nixon B."/>
            <person name="Dacheux J.L."/>
            <person name="Niwa H."/>
            <person name="Sekita Y."/>
            <person name="Huang X."/>
            <person name="Stark A."/>
            <person name="Kheradpour P."/>
            <person name="Kellis M."/>
            <person name="Flicek P."/>
            <person name="Chen Y."/>
            <person name="Webber C."/>
            <person name="Hardison R."/>
            <person name="Nelson J."/>
            <person name="Hallsworth-Pepin K."/>
            <person name="Delehaunty K."/>
            <person name="Markovic C."/>
            <person name="Minx P."/>
            <person name="Feng Y."/>
            <person name="Kremitzki C."/>
            <person name="Mitreva M."/>
            <person name="Glasscock J."/>
            <person name="Wylie T."/>
            <person name="Wohldmann P."/>
            <person name="Thiru P."/>
            <person name="Nhan M.N."/>
            <person name="Pohl C.S."/>
            <person name="Smith S.M."/>
            <person name="Hou S."/>
            <person name="Nefedov M."/>
            <person name="de Jong P.J."/>
            <person name="Renfree M.B."/>
            <person name="Mardis E.R."/>
            <person name="Wilson R.K."/>
        </authorList>
    </citation>
    <scope>NUCLEOTIDE SEQUENCE [LARGE SCALE GENOMIC DNA]</scope>
    <source>
        <strain evidence="4 5">Glennie</strain>
    </source>
</reference>
<gene>
    <name evidence="4" type="primary">LOC103166717</name>
</gene>
<organism evidence="4 5">
    <name type="scientific">Ornithorhynchus anatinus</name>
    <name type="common">Duckbill platypus</name>
    <dbReference type="NCBI Taxonomy" id="9258"/>
    <lineage>
        <taxon>Eukaryota</taxon>
        <taxon>Metazoa</taxon>
        <taxon>Chordata</taxon>
        <taxon>Craniata</taxon>
        <taxon>Vertebrata</taxon>
        <taxon>Euteleostomi</taxon>
        <taxon>Mammalia</taxon>
        <taxon>Monotremata</taxon>
        <taxon>Ornithorhynchidae</taxon>
        <taxon>Ornithorhynchus</taxon>
    </lineage>
</organism>
<sequence>MGEGEGGGGRREEEKEGEKKRTRRRGRRGRRKRRKRRRRALLWVSSLLPPGEFSAGMGQTRLLGLVALGLLLGASCQAHHETWCYDLPGCGPKTWPRKHCSGRRQSPVALWADRSVPASHFKVLEMSGYENPTLPIKVTNDGHSANVNLRPGAWLSGGGLSGNYTAQSFHLHWGKGLNFPGAEHLLEGTRASMELHVVHTKDGLPMNKAVKLKDGVVVLAFMTNVSDPSPSEASWNDFTSFLGLVPEKDNEQPVFGNFSLKGLLGAVKTLHYYFYQGSLTTPLCQEVVSWIVFREPILVSPDVPLLHHGLRGEANGQQLPPGAALRSTQGPAAVNPVDGEGGGKEPLRPPTPSLTSLPFPEIKAPGVQYK</sequence>
<evidence type="ECO:0000256" key="2">
    <source>
        <dbReference type="SAM" id="MobiDB-lite"/>
    </source>
</evidence>
<dbReference type="PANTHER" id="PTHR18952">
    <property type="entry name" value="CARBONIC ANHYDRASE"/>
    <property type="match status" value="1"/>
</dbReference>
<proteinExistence type="inferred from homology"/>
<feature type="region of interest" description="Disordered" evidence="2">
    <location>
        <begin position="312"/>
        <end position="370"/>
    </location>
</feature>
<dbReference type="InterPro" id="IPR036398">
    <property type="entry name" value="CA_dom_sf"/>
</dbReference>
<comment type="similarity">
    <text evidence="1">Belongs to the alpha-carbonic anhydrase family.</text>
</comment>
<keyword evidence="5" id="KW-1185">Reference proteome</keyword>
<dbReference type="CDD" id="cd00326">
    <property type="entry name" value="alpha_CA"/>
    <property type="match status" value="1"/>
</dbReference>
<dbReference type="SMART" id="SM01057">
    <property type="entry name" value="Carb_anhydrase"/>
    <property type="match status" value="1"/>
</dbReference>
<evidence type="ECO:0000256" key="1">
    <source>
        <dbReference type="ARBA" id="ARBA00010718"/>
    </source>
</evidence>
<name>A0A6I8NPT1_ORNAN</name>
<dbReference type="InParanoid" id="A0A6I8NPT1"/>
<feature type="region of interest" description="Disordered" evidence="2">
    <location>
        <begin position="1"/>
        <end position="35"/>
    </location>
</feature>
<dbReference type="GeneTree" id="ENSGT00940000164039"/>
<dbReference type="AlphaFoldDB" id="A0A6I8NPT1"/>
<dbReference type="Proteomes" id="UP000002279">
    <property type="component" value="Chromosome 2"/>
</dbReference>
<dbReference type="GO" id="GO:0004089">
    <property type="term" value="F:carbonate dehydratase activity"/>
    <property type="evidence" value="ECO:0000318"/>
    <property type="project" value="GO_Central"/>
</dbReference>
<dbReference type="Pfam" id="PF00194">
    <property type="entry name" value="Carb_anhydrase"/>
    <property type="match status" value="1"/>
</dbReference>
<evidence type="ECO:0000313" key="5">
    <source>
        <dbReference type="Proteomes" id="UP000002279"/>
    </source>
</evidence>
<dbReference type="Gene3D" id="3.10.200.10">
    <property type="entry name" value="Alpha carbonic anhydrase"/>
    <property type="match status" value="1"/>
</dbReference>
<dbReference type="Ensembl" id="ENSOANT00000049936.1">
    <property type="protein sequence ID" value="ENSOANP00000043097.1"/>
    <property type="gene ID" value="ENSOANG00000004545.3"/>
</dbReference>
<accession>A0A6I8NPT1</accession>